<evidence type="ECO:0000256" key="4">
    <source>
        <dbReference type="RuleBase" id="RU361161"/>
    </source>
</evidence>
<dbReference type="PANTHER" id="PTHR42721:SF3">
    <property type="entry name" value="BETA-D-XYLOSIDASE 5-RELATED"/>
    <property type="match status" value="1"/>
</dbReference>
<dbReference type="GO" id="GO:0046556">
    <property type="term" value="F:alpha-L-arabinofuranosidase activity"/>
    <property type="evidence" value="ECO:0007669"/>
    <property type="project" value="TreeGrafter"/>
</dbReference>
<dbReference type="SMART" id="SM01217">
    <property type="entry name" value="Fn3_like"/>
    <property type="match status" value="1"/>
</dbReference>
<dbReference type="EMBL" id="CP036349">
    <property type="protein sequence ID" value="QDV73884.1"/>
    <property type="molecule type" value="Genomic_DNA"/>
</dbReference>
<dbReference type="GO" id="GO:0031222">
    <property type="term" value="P:arabinan catabolic process"/>
    <property type="evidence" value="ECO:0007669"/>
    <property type="project" value="TreeGrafter"/>
</dbReference>
<evidence type="ECO:0000256" key="3">
    <source>
        <dbReference type="ARBA" id="ARBA00022801"/>
    </source>
</evidence>
<dbReference type="InterPro" id="IPR019800">
    <property type="entry name" value="Glyco_hydro_3_AS"/>
</dbReference>
<dbReference type="InterPro" id="IPR036881">
    <property type="entry name" value="Glyco_hydro_3_C_sf"/>
</dbReference>
<dbReference type="Pfam" id="PF01915">
    <property type="entry name" value="Glyco_hydro_3_C"/>
    <property type="match status" value="1"/>
</dbReference>
<dbReference type="InterPro" id="IPR044993">
    <property type="entry name" value="BXL"/>
</dbReference>
<dbReference type="InterPro" id="IPR013783">
    <property type="entry name" value="Ig-like_fold"/>
</dbReference>
<keyword evidence="2" id="KW-0732">Signal</keyword>
<evidence type="ECO:0000313" key="8">
    <source>
        <dbReference type="Proteomes" id="UP000316426"/>
    </source>
</evidence>
<proteinExistence type="inferred from homology"/>
<dbReference type="PANTHER" id="PTHR42721">
    <property type="entry name" value="SUGAR HYDROLASE-RELATED"/>
    <property type="match status" value="1"/>
</dbReference>
<dbReference type="RefSeq" id="WP_145111648.1">
    <property type="nucleotide sequence ID" value="NZ_CP036349.1"/>
</dbReference>
<feature type="region of interest" description="Disordered" evidence="5">
    <location>
        <begin position="67"/>
        <end position="86"/>
    </location>
</feature>
<protein>
    <submittedName>
        <fullName evidence="7">Periplasmic beta-glucosidase</fullName>
        <ecNumber evidence="7">3.2.1.21</ecNumber>
    </submittedName>
</protein>
<dbReference type="SUPFAM" id="SSF52279">
    <property type="entry name" value="Beta-D-glucan exohydrolase, C-terminal domain"/>
    <property type="match status" value="1"/>
</dbReference>
<dbReference type="FunFam" id="2.60.40.10:FF:000495">
    <property type="entry name" value="Periplasmic beta-glucosidase"/>
    <property type="match status" value="1"/>
</dbReference>
<dbReference type="GO" id="GO:0008422">
    <property type="term" value="F:beta-glucosidase activity"/>
    <property type="evidence" value="ECO:0007669"/>
    <property type="project" value="UniProtKB-EC"/>
</dbReference>
<evidence type="ECO:0000313" key="7">
    <source>
        <dbReference type="EMBL" id="QDV73884.1"/>
    </source>
</evidence>
<dbReference type="AlphaFoldDB" id="A0A518K7V4"/>
<dbReference type="SUPFAM" id="SSF51445">
    <property type="entry name" value="(Trans)glycosidases"/>
    <property type="match status" value="1"/>
</dbReference>
<accession>A0A518K7V4</accession>
<evidence type="ECO:0000259" key="6">
    <source>
        <dbReference type="SMART" id="SM01217"/>
    </source>
</evidence>
<dbReference type="GO" id="GO:0045493">
    <property type="term" value="P:xylan catabolic process"/>
    <property type="evidence" value="ECO:0007669"/>
    <property type="project" value="InterPro"/>
</dbReference>
<keyword evidence="8" id="KW-1185">Reference proteome</keyword>
<dbReference type="EC" id="3.2.1.21" evidence="7"/>
<dbReference type="Proteomes" id="UP000316426">
    <property type="component" value="Chromosome"/>
</dbReference>
<organism evidence="7 8">
    <name type="scientific">Botrimarina mediterranea</name>
    <dbReference type="NCBI Taxonomy" id="2528022"/>
    <lineage>
        <taxon>Bacteria</taxon>
        <taxon>Pseudomonadati</taxon>
        <taxon>Planctomycetota</taxon>
        <taxon>Planctomycetia</taxon>
        <taxon>Pirellulales</taxon>
        <taxon>Lacipirellulaceae</taxon>
        <taxon>Botrimarina</taxon>
    </lineage>
</organism>
<keyword evidence="4 7" id="KW-0326">Glycosidase</keyword>
<keyword evidence="3 4" id="KW-0378">Hydrolase</keyword>
<dbReference type="Gene3D" id="3.20.20.300">
    <property type="entry name" value="Glycoside hydrolase, family 3, N-terminal domain"/>
    <property type="match status" value="1"/>
</dbReference>
<dbReference type="PRINTS" id="PR00133">
    <property type="entry name" value="GLHYDRLASE3"/>
</dbReference>
<evidence type="ECO:0000256" key="2">
    <source>
        <dbReference type="ARBA" id="ARBA00022729"/>
    </source>
</evidence>
<feature type="domain" description="Fibronectin type III-like" evidence="6">
    <location>
        <begin position="682"/>
        <end position="751"/>
    </location>
</feature>
<dbReference type="Pfam" id="PF14310">
    <property type="entry name" value="Fn3-like"/>
    <property type="match status" value="1"/>
</dbReference>
<dbReference type="Gene3D" id="3.40.50.1700">
    <property type="entry name" value="Glycoside hydrolase family 3 C-terminal domain"/>
    <property type="match status" value="1"/>
</dbReference>
<dbReference type="PROSITE" id="PS00775">
    <property type="entry name" value="GLYCOSYL_HYDROL_F3"/>
    <property type="match status" value="1"/>
</dbReference>
<dbReference type="KEGG" id="bmei:Spa11_20830"/>
<evidence type="ECO:0000256" key="1">
    <source>
        <dbReference type="ARBA" id="ARBA00005336"/>
    </source>
</evidence>
<sequence length="763" mass="83221">MHVAVDQPRYLNATLPISQRVADLLGRMTLEEKAAQMICVWNEKVTKLLADDGRFCPDRAREHFGHGHGLGQVGRPGDAHGGAPPAEFAELTNEIQRYFIENSRLGIPVAFHDECLHGLVARDATSFPQPIGLASSFHPELVRRVYEVTAREARACGVHQALAPVVDVARDPRWGRVEETFGEDPYLVAELGVAAVRGFQGDREVGAHDRVIGTLKHFAAHGQPESGNNCAPVSISERHLRETFLYPFERCVREGGAMSVMASYNEIDGVPSHANTWLLRRVLREEWAFDGTVVSDYYAIRELWNRPDLYGHHVAANRDEAAALAVTAGVNIELPEPDCYADLADFVRRGVIAEAAIDELVGQLLAHKFELGLFEDPYVDPAAAESLVGCEEHAGVALEAARQTITLLKNDGVLPLQPGKHPTVAVIGPNAHRTMLGGYSGKPKSFVTVLDGVRQAFGADCEVLYAEGCQITIGGGWFEDEVVPSDPETDRRLIAEAVEAAKRADIVILAVGGNEQTSREAWMSNHLGDRTDLDMVGRQNELVDALHATGKPIVSLLFNGRPLAVANLAEKSAALLECWYLGQASGTAVADVLTGKQNPCGKLPITIPRSVGHLPAFYNHRPSARRGYLFDDTTPLFPFGYGLSYTDFELSDPRLDSACIAVGESTQLRVTVTNTGPYAGAQVVQLYIRDMVSTVTRPVRELKGFARVDLASGESREVVLPITPDSLAFWNIDKLFVVEPGEFELMVGFDSQASQSLRLTVSE</sequence>
<dbReference type="Gene3D" id="2.60.40.10">
    <property type="entry name" value="Immunoglobulins"/>
    <property type="match status" value="1"/>
</dbReference>
<dbReference type="InterPro" id="IPR001764">
    <property type="entry name" value="Glyco_hydro_3_N"/>
</dbReference>
<dbReference type="Pfam" id="PF00933">
    <property type="entry name" value="Glyco_hydro_3"/>
    <property type="match status" value="1"/>
</dbReference>
<reference evidence="7 8" key="1">
    <citation type="submission" date="2019-02" db="EMBL/GenBank/DDBJ databases">
        <title>Deep-cultivation of Planctomycetes and their phenomic and genomic characterization uncovers novel biology.</title>
        <authorList>
            <person name="Wiegand S."/>
            <person name="Jogler M."/>
            <person name="Boedeker C."/>
            <person name="Pinto D."/>
            <person name="Vollmers J."/>
            <person name="Rivas-Marin E."/>
            <person name="Kohn T."/>
            <person name="Peeters S.H."/>
            <person name="Heuer A."/>
            <person name="Rast P."/>
            <person name="Oberbeckmann S."/>
            <person name="Bunk B."/>
            <person name="Jeske O."/>
            <person name="Meyerdierks A."/>
            <person name="Storesund J.E."/>
            <person name="Kallscheuer N."/>
            <person name="Luecker S."/>
            <person name="Lage O.M."/>
            <person name="Pohl T."/>
            <person name="Merkel B.J."/>
            <person name="Hornburger P."/>
            <person name="Mueller R.-W."/>
            <person name="Bruemmer F."/>
            <person name="Labrenz M."/>
            <person name="Spormann A.M."/>
            <person name="Op den Camp H."/>
            <person name="Overmann J."/>
            <person name="Amann R."/>
            <person name="Jetten M.S.M."/>
            <person name="Mascher T."/>
            <person name="Medema M.H."/>
            <person name="Devos D.P."/>
            <person name="Kaster A.-K."/>
            <person name="Ovreas L."/>
            <person name="Rohde M."/>
            <person name="Galperin M.Y."/>
            <person name="Jogler C."/>
        </authorList>
    </citation>
    <scope>NUCLEOTIDE SEQUENCE [LARGE SCALE GENOMIC DNA]</scope>
    <source>
        <strain evidence="7 8">Spa11</strain>
    </source>
</reference>
<dbReference type="InterPro" id="IPR002772">
    <property type="entry name" value="Glyco_hydro_3_C"/>
</dbReference>
<dbReference type="GO" id="GO:0009044">
    <property type="term" value="F:xylan 1,4-beta-xylosidase activity"/>
    <property type="evidence" value="ECO:0007669"/>
    <property type="project" value="InterPro"/>
</dbReference>
<evidence type="ECO:0000256" key="5">
    <source>
        <dbReference type="SAM" id="MobiDB-lite"/>
    </source>
</evidence>
<gene>
    <name evidence="7" type="primary">bglX_1</name>
    <name evidence="7" type="ORF">Spa11_20830</name>
</gene>
<dbReference type="InterPro" id="IPR036962">
    <property type="entry name" value="Glyco_hydro_3_N_sf"/>
</dbReference>
<name>A0A518K7V4_9BACT</name>
<dbReference type="InterPro" id="IPR026891">
    <property type="entry name" value="Fn3-like"/>
</dbReference>
<comment type="similarity">
    <text evidence="1 4">Belongs to the glycosyl hydrolase 3 family.</text>
</comment>
<dbReference type="InterPro" id="IPR017853">
    <property type="entry name" value="GH"/>
</dbReference>